<dbReference type="EMBL" id="JAWJZF010000400">
    <property type="protein sequence ID" value="MDX2294705.1"/>
    <property type="molecule type" value="Genomic_DNA"/>
</dbReference>
<comment type="caution">
    <text evidence="1">The sequence shown here is derived from an EMBL/GenBank/DDBJ whole genome shotgun (WGS) entry which is preliminary data.</text>
</comment>
<evidence type="ECO:0000313" key="2">
    <source>
        <dbReference type="Proteomes" id="UP001278571"/>
    </source>
</evidence>
<proteinExistence type="predicted"/>
<evidence type="ECO:0000313" key="1">
    <source>
        <dbReference type="EMBL" id="MDX2294705.1"/>
    </source>
</evidence>
<protein>
    <submittedName>
        <fullName evidence="1">Uncharacterized protein</fullName>
    </submittedName>
</protein>
<name>A0ABU4KAB6_9ACTN</name>
<feature type="non-terminal residue" evidence="1">
    <location>
        <position position="1"/>
    </location>
</feature>
<dbReference type="Proteomes" id="UP001278571">
    <property type="component" value="Unassembled WGS sequence"/>
</dbReference>
<gene>
    <name evidence="1" type="ORF">R2363_21305</name>
</gene>
<dbReference type="RefSeq" id="WP_319011000.1">
    <property type="nucleotide sequence ID" value="NZ_JAWJZF010000400.1"/>
</dbReference>
<sequence length="115" mass="12767">LLVAVSFAQATAQDVKKVQTMFLLGKIEDAKTEIDKVVADPKSVGKPETWYWKSRIYANLYATEATKAKYPNAKSEADEAFKKYVQLDPTFALVKSNGPNGFFDMYSSAFNQGLA</sequence>
<organism evidence="1 2">
    <name type="scientific">Streptomyces roseolus</name>
    <dbReference type="NCBI Taxonomy" id="67358"/>
    <lineage>
        <taxon>Bacteria</taxon>
        <taxon>Bacillati</taxon>
        <taxon>Actinomycetota</taxon>
        <taxon>Actinomycetes</taxon>
        <taxon>Kitasatosporales</taxon>
        <taxon>Streptomycetaceae</taxon>
        <taxon>Streptomyces</taxon>
    </lineage>
</organism>
<reference evidence="1 2" key="1">
    <citation type="submission" date="2023-10" db="EMBL/GenBank/DDBJ databases">
        <authorList>
            <person name="Wang X.X."/>
        </authorList>
    </citation>
    <scope>NUCLEOTIDE SEQUENCE [LARGE SCALE GENOMIC DNA]</scope>
    <source>
        <strain evidence="1 2">NBRC 12816</strain>
    </source>
</reference>
<accession>A0ABU4KAB6</accession>
<keyword evidence="2" id="KW-1185">Reference proteome</keyword>
<feature type="non-terminal residue" evidence="1">
    <location>
        <position position="115"/>
    </location>
</feature>